<keyword evidence="4" id="KW-1185">Reference proteome</keyword>
<dbReference type="Gene3D" id="3.10.105.10">
    <property type="entry name" value="Dipeptide-binding Protein, Domain 3"/>
    <property type="match status" value="1"/>
</dbReference>
<reference evidence="3" key="1">
    <citation type="submission" date="2020-12" db="EMBL/GenBank/DDBJ databases">
        <title>Desulfobium dissulfuricans gen. nov., sp. nov., a novel mesophilic, sulfate-reducing bacterium isolated from a deep-sea hydrothermal vent.</title>
        <authorList>
            <person name="Hashimoto Y."/>
            <person name="Tame A."/>
            <person name="Sawayama S."/>
            <person name="Miyazaki J."/>
            <person name="Takai K."/>
            <person name="Nakagawa S."/>
        </authorList>
    </citation>
    <scope>NUCLEOTIDE SEQUENCE</scope>
    <source>
        <strain evidence="3">GF1</strain>
    </source>
</reference>
<dbReference type="GO" id="GO:0043190">
    <property type="term" value="C:ATP-binding cassette (ABC) transporter complex"/>
    <property type="evidence" value="ECO:0007669"/>
    <property type="project" value="InterPro"/>
</dbReference>
<dbReference type="PANTHER" id="PTHR30290:SF64">
    <property type="entry name" value="ABC TRANSPORTER PERIPLASMIC BINDING PROTEIN"/>
    <property type="match status" value="1"/>
</dbReference>
<evidence type="ECO:0000256" key="1">
    <source>
        <dbReference type="ARBA" id="ARBA00022729"/>
    </source>
</evidence>
<evidence type="ECO:0000313" key="4">
    <source>
        <dbReference type="Proteomes" id="UP001063350"/>
    </source>
</evidence>
<dbReference type="GO" id="GO:0030288">
    <property type="term" value="C:outer membrane-bounded periplasmic space"/>
    <property type="evidence" value="ECO:0007669"/>
    <property type="project" value="TreeGrafter"/>
</dbReference>
<keyword evidence="1" id="KW-0732">Signal</keyword>
<evidence type="ECO:0000259" key="2">
    <source>
        <dbReference type="Pfam" id="PF00496"/>
    </source>
</evidence>
<dbReference type="AlphaFoldDB" id="A0A915U0B0"/>
<dbReference type="EMBL" id="AP024233">
    <property type="protein sequence ID" value="BCO09108.1"/>
    <property type="molecule type" value="Genomic_DNA"/>
</dbReference>
<dbReference type="Gene3D" id="3.40.190.10">
    <property type="entry name" value="Periplasmic binding protein-like II"/>
    <property type="match status" value="1"/>
</dbReference>
<feature type="domain" description="Solute-binding protein family 5" evidence="2">
    <location>
        <begin position="91"/>
        <end position="498"/>
    </location>
</feature>
<dbReference type="Pfam" id="PF00496">
    <property type="entry name" value="SBP_bac_5"/>
    <property type="match status" value="1"/>
</dbReference>
<dbReference type="InterPro" id="IPR000914">
    <property type="entry name" value="SBP_5_dom"/>
</dbReference>
<dbReference type="GO" id="GO:0042884">
    <property type="term" value="P:microcin transport"/>
    <property type="evidence" value="ECO:0007669"/>
    <property type="project" value="TreeGrafter"/>
</dbReference>
<sequence length="586" mass="67367">MFFCLFAPLQALAAHGISIDGKLKYPADFTRFDYTSDKARKGGSLVLHDLGSFDKMNPFTLKGSAPFGLEMFVFETLAVASLDEPFAEYGLVASDIDLASDRTSVTFTIDSRARFSDGTPVTPEDVKFSFDILKSDKAHPFYQIYLQDIAEARILDDRRIQFLFSRPNRELHMIVAQLPVLSKAYYTRHPFDSLDDMRTPPLGSGPYVVAAVKPGKSITYKRNPDYWAADHPVRRGMFNFDTITIKYFKDQIVSVEAFKAGEFDFMVVNIAKQWVRDLKGRRFDNGELVKKRFPHKNNAGMQGFVFNTRRPLFQDPLVRQALGLAFDFEWTNRTLFFNQYTRSNSYFSNSDLAATGLPRGRELKLLEPYRDQLPPEVFTTPLTPPSTSPPNSLRGNLRQARRLLMQAGWRVKDGLLQNRAGQPFQFEILLISPSFERVMAPYVKNLHKLGIKATYRTIDPALYTDRIKNFDFDMVVNVFGQSQSPGNEQRDYWYSTSATRKGSRNLAGVRSPVVDALVDEIVYAWTREELTAACRALDRVLWYGYYVVPNWYLASHRLAYSARFHQPETLPLYYNPYQLLMTWWIE</sequence>
<dbReference type="GO" id="GO:1904680">
    <property type="term" value="F:peptide transmembrane transporter activity"/>
    <property type="evidence" value="ECO:0007669"/>
    <property type="project" value="TreeGrafter"/>
</dbReference>
<dbReference type="SUPFAM" id="SSF53850">
    <property type="entry name" value="Periplasmic binding protein-like II"/>
    <property type="match status" value="1"/>
</dbReference>
<organism evidence="3 4">
    <name type="scientific">Desulfolithobacter dissulfuricans</name>
    <dbReference type="NCBI Taxonomy" id="2795293"/>
    <lineage>
        <taxon>Bacteria</taxon>
        <taxon>Pseudomonadati</taxon>
        <taxon>Thermodesulfobacteriota</taxon>
        <taxon>Desulfobulbia</taxon>
        <taxon>Desulfobulbales</taxon>
        <taxon>Desulfobulbaceae</taxon>
        <taxon>Desulfolithobacter</taxon>
    </lineage>
</organism>
<dbReference type="KEGG" id="ddu:GF1_14840"/>
<accession>A0A915U0B0</accession>
<evidence type="ECO:0000313" key="3">
    <source>
        <dbReference type="EMBL" id="BCO09108.1"/>
    </source>
</evidence>
<dbReference type="PANTHER" id="PTHR30290">
    <property type="entry name" value="PERIPLASMIC BINDING COMPONENT OF ABC TRANSPORTER"/>
    <property type="match status" value="1"/>
</dbReference>
<proteinExistence type="predicted"/>
<name>A0A915U0B0_9BACT</name>
<dbReference type="InterPro" id="IPR030678">
    <property type="entry name" value="Peptide/Ni-bd"/>
</dbReference>
<protein>
    <submittedName>
        <fullName evidence="3">ABC transporter substrate-binding protein</fullName>
    </submittedName>
</protein>
<dbReference type="Proteomes" id="UP001063350">
    <property type="component" value="Chromosome"/>
</dbReference>
<gene>
    <name evidence="3" type="ORF">GF1_14840</name>
</gene>
<dbReference type="CDD" id="cd08497">
    <property type="entry name" value="MbnE-like"/>
    <property type="match status" value="1"/>
</dbReference>
<dbReference type="InterPro" id="IPR039424">
    <property type="entry name" value="SBP_5"/>
</dbReference>
<dbReference type="GO" id="GO:0015833">
    <property type="term" value="P:peptide transport"/>
    <property type="evidence" value="ECO:0007669"/>
    <property type="project" value="TreeGrafter"/>
</dbReference>
<dbReference type="PIRSF" id="PIRSF002741">
    <property type="entry name" value="MppA"/>
    <property type="match status" value="1"/>
</dbReference>